<sequence length="80" mass="9570">MGMLLFGMIDEIDPFPSKKYTPNCSIFYTKRVPFAMYGTPLVVDLYYSEEISRTMRLTIWIDLMNHLHDFHPSNYNDKWI</sequence>
<dbReference type="AlphaFoldDB" id="A0A9I9EJ26"/>
<dbReference type="EnsemblPlants" id="MELO3C034436.2.1">
    <property type="protein sequence ID" value="MELO3C034436.2.1"/>
    <property type="gene ID" value="MELO3C034436.2"/>
</dbReference>
<reference evidence="1" key="1">
    <citation type="submission" date="2023-03" db="UniProtKB">
        <authorList>
            <consortium name="EnsemblPlants"/>
        </authorList>
    </citation>
    <scope>IDENTIFICATION</scope>
</reference>
<organism evidence="1">
    <name type="scientific">Cucumis melo</name>
    <name type="common">Muskmelon</name>
    <dbReference type="NCBI Taxonomy" id="3656"/>
    <lineage>
        <taxon>Eukaryota</taxon>
        <taxon>Viridiplantae</taxon>
        <taxon>Streptophyta</taxon>
        <taxon>Embryophyta</taxon>
        <taxon>Tracheophyta</taxon>
        <taxon>Spermatophyta</taxon>
        <taxon>Magnoliopsida</taxon>
        <taxon>eudicotyledons</taxon>
        <taxon>Gunneridae</taxon>
        <taxon>Pentapetalae</taxon>
        <taxon>rosids</taxon>
        <taxon>fabids</taxon>
        <taxon>Cucurbitales</taxon>
        <taxon>Cucurbitaceae</taxon>
        <taxon>Benincaseae</taxon>
        <taxon>Cucumis</taxon>
    </lineage>
</organism>
<accession>A0A9I9EJ26</accession>
<evidence type="ECO:0000313" key="1">
    <source>
        <dbReference type="EnsemblPlants" id="MELO3C034436.2.1"/>
    </source>
</evidence>
<protein>
    <submittedName>
        <fullName evidence="1">Uncharacterized protein</fullName>
    </submittedName>
</protein>
<proteinExistence type="predicted"/>
<name>A0A9I9EJ26_CUCME</name>
<dbReference type="Gramene" id="MELO3C034436.2.1">
    <property type="protein sequence ID" value="MELO3C034436.2.1"/>
    <property type="gene ID" value="MELO3C034436.2"/>
</dbReference>